<feature type="region of interest" description="Disordered" evidence="1">
    <location>
        <begin position="402"/>
        <end position="421"/>
    </location>
</feature>
<dbReference type="OrthoDB" id="6384945at2"/>
<proteinExistence type="predicted"/>
<accession>A0A1E5HC88</accession>
<protein>
    <submittedName>
        <fullName evidence="2">Uncharacterized protein</fullName>
    </submittedName>
</protein>
<organism evidence="2 3">
    <name type="scientific">Enterococcus ureilyticus</name>
    <dbReference type="NCBI Taxonomy" id="1131292"/>
    <lineage>
        <taxon>Bacteria</taxon>
        <taxon>Bacillati</taxon>
        <taxon>Bacillota</taxon>
        <taxon>Bacilli</taxon>
        <taxon>Lactobacillales</taxon>
        <taxon>Enterococcaceae</taxon>
        <taxon>Enterococcus</taxon>
    </lineage>
</organism>
<evidence type="ECO:0000313" key="3">
    <source>
        <dbReference type="Proteomes" id="UP000094469"/>
    </source>
</evidence>
<sequence>MVVKIQFIESLSNLGSNLSQYSSTVREATSGVKKSFQVKVEGSQAEAIQSYVGVISELGTTIFTGFPTHINQFSNALNNYHAELNALKFPSNIVSDAATVVDYAANLKGKQVTSIRDIAVDIAAAINDAATIVEDIETSKITSDYLPTFETKMKADGEKIKTIHEKAIDAKNTFMDSLNQVIADLKSDQNALNQVMTMTNPKTGLSPKQLIKFVKDGHLTGDNMAQMLRNMTKPDDVRAFKALVENDYDAFFKLNPDNLSDGSYALALQKIVQMLGQENLKQFEGLLESLLNCGNDKNRGQHLNRLSLNSDYMAMQSIDLYLQNETNLTDAEKARLENLVNDFQNLSTLWLALQAMDLSSTRGTKNPHIEDFKKKFDITDLKRGKDGSISFDLTEKMTTSKGHKVSDTTHTTSVSTAQNGQEMTDKGLTQKMQQLQQEQRDKMKNFLLNQAGSVGGIFIPGFKDGLQIITDLPSLADSIKNGVSHTTGKGNSDTQAIGTVGNNAIDALTFWDDMKRIQEQIDNISNEKLNNLVDTGGKIIENDGKITVNGGMPTIDSTRKYNEIANNGFKNYVAQAPKNEEEKEKINQMFQEPLSPEQNFILNGNGNIDDMDFTKIMNILDKIKNKTNSSVFDWIKNIK</sequence>
<dbReference type="Proteomes" id="UP000094469">
    <property type="component" value="Unassembled WGS sequence"/>
</dbReference>
<comment type="caution">
    <text evidence="2">The sequence shown here is derived from an EMBL/GenBank/DDBJ whole genome shotgun (WGS) entry which is preliminary data.</text>
</comment>
<evidence type="ECO:0000313" key="2">
    <source>
        <dbReference type="EMBL" id="OEG22554.1"/>
    </source>
</evidence>
<name>A0A1E5HC88_9ENTE</name>
<dbReference type="STRING" id="1131292.BCR24_14840"/>
<reference evidence="3" key="1">
    <citation type="submission" date="2016-09" db="EMBL/GenBank/DDBJ databases">
        <authorList>
            <person name="Gulvik C.A."/>
        </authorList>
    </citation>
    <scope>NUCLEOTIDE SEQUENCE [LARGE SCALE GENOMIC DNA]</scope>
    <source>
        <strain evidence="3">LMG 26676</strain>
    </source>
</reference>
<dbReference type="RefSeq" id="WP_069640020.1">
    <property type="nucleotide sequence ID" value="NZ_JAFBEZ010000023.1"/>
</dbReference>
<keyword evidence="3" id="KW-1185">Reference proteome</keyword>
<gene>
    <name evidence="2" type="ORF">BCR24_14840</name>
</gene>
<dbReference type="AlphaFoldDB" id="A0A1E5HC88"/>
<evidence type="ECO:0000256" key="1">
    <source>
        <dbReference type="SAM" id="MobiDB-lite"/>
    </source>
</evidence>
<dbReference type="EMBL" id="MIKC01000013">
    <property type="protein sequence ID" value="OEG22554.1"/>
    <property type="molecule type" value="Genomic_DNA"/>
</dbReference>